<feature type="region of interest" description="Disordered" evidence="1">
    <location>
        <begin position="116"/>
        <end position="168"/>
    </location>
</feature>
<protein>
    <submittedName>
        <fullName evidence="3">Uncharacterized protein</fullName>
    </submittedName>
</protein>
<evidence type="ECO:0000256" key="1">
    <source>
        <dbReference type="SAM" id="MobiDB-lite"/>
    </source>
</evidence>
<feature type="signal peptide" evidence="2">
    <location>
        <begin position="1"/>
        <end position="18"/>
    </location>
</feature>
<name>A0AAN6U993_9PEZI</name>
<dbReference type="EMBL" id="MU853223">
    <property type="protein sequence ID" value="KAK4128757.1"/>
    <property type="molecule type" value="Genomic_DNA"/>
</dbReference>
<organism evidence="3 4">
    <name type="scientific">Parathielavia appendiculata</name>
    <dbReference type="NCBI Taxonomy" id="2587402"/>
    <lineage>
        <taxon>Eukaryota</taxon>
        <taxon>Fungi</taxon>
        <taxon>Dikarya</taxon>
        <taxon>Ascomycota</taxon>
        <taxon>Pezizomycotina</taxon>
        <taxon>Sordariomycetes</taxon>
        <taxon>Sordariomycetidae</taxon>
        <taxon>Sordariales</taxon>
        <taxon>Chaetomiaceae</taxon>
        <taxon>Parathielavia</taxon>
    </lineage>
</organism>
<reference evidence="3" key="1">
    <citation type="journal article" date="2023" name="Mol. Phylogenet. Evol.">
        <title>Genome-scale phylogeny and comparative genomics of the fungal order Sordariales.</title>
        <authorList>
            <person name="Hensen N."/>
            <person name="Bonometti L."/>
            <person name="Westerberg I."/>
            <person name="Brannstrom I.O."/>
            <person name="Guillou S."/>
            <person name="Cros-Aarteil S."/>
            <person name="Calhoun S."/>
            <person name="Haridas S."/>
            <person name="Kuo A."/>
            <person name="Mondo S."/>
            <person name="Pangilinan J."/>
            <person name="Riley R."/>
            <person name="LaButti K."/>
            <person name="Andreopoulos B."/>
            <person name="Lipzen A."/>
            <person name="Chen C."/>
            <person name="Yan M."/>
            <person name="Daum C."/>
            <person name="Ng V."/>
            <person name="Clum A."/>
            <person name="Steindorff A."/>
            <person name="Ohm R.A."/>
            <person name="Martin F."/>
            <person name="Silar P."/>
            <person name="Natvig D.O."/>
            <person name="Lalanne C."/>
            <person name="Gautier V."/>
            <person name="Ament-Velasquez S.L."/>
            <person name="Kruys A."/>
            <person name="Hutchinson M.I."/>
            <person name="Powell A.J."/>
            <person name="Barry K."/>
            <person name="Miller A.N."/>
            <person name="Grigoriev I.V."/>
            <person name="Debuchy R."/>
            <person name="Gladieux P."/>
            <person name="Hiltunen Thoren M."/>
            <person name="Johannesson H."/>
        </authorList>
    </citation>
    <scope>NUCLEOTIDE SEQUENCE</scope>
    <source>
        <strain evidence="3">CBS 731.68</strain>
    </source>
</reference>
<dbReference type="GeneID" id="87827689"/>
<proteinExistence type="predicted"/>
<dbReference type="Proteomes" id="UP001302602">
    <property type="component" value="Unassembled WGS sequence"/>
</dbReference>
<feature type="compositionally biased region" description="Low complexity" evidence="1">
    <location>
        <begin position="132"/>
        <end position="168"/>
    </location>
</feature>
<evidence type="ECO:0000313" key="3">
    <source>
        <dbReference type="EMBL" id="KAK4128757.1"/>
    </source>
</evidence>
<dbReference type="RefSeq" id="XP_062652528.1">
    <property type="nucleotide sequence ID" value="XM_062790920.1"/>
</dbReference>
<dbReference type="AlphaFoldDB" id="A0AAN6U993"/>
<reference evidence="3" key="2">
    <citation type="submission" date="2023-05" db="EMBL/GenBank/DDBJ databases">
        <authorList>
            <consortium name="Lawrence Berkeley National Laboratory"/>
            <person name="Steindorff A."/>
            <person name="Hensen N."/>
            <person name="Bonometti L."/>
            <person name="Westerberg I."/>
            <person name="Brannstrom I.O."/>
            <person name="Guillou S."/>
            <person name="Cros-Aarteil S."/>
            <person name="Calhoun S."/>
            <person name="Haridas S."/>
            <person name="Kuo A."/>
            <person name="Mondo S."/>
            <person name="Pangilinan J."/>
            <person name="Riley R."/>
            <person name="Labutti K."/>
            <person name="Andreopoulos B."/>
            <person name="Lipzen A."/>
            <person name="Chen C."/>
            <person name="Yanf M."/>
            <person name="Daum C."/>
            <person name="Ng V."/>
            <person name="Clum A."/>
            <person name="Ohm R."/>
            <person name="Martin F."/>
            <person name="Silar P."/>
            <person name="Natvig D."/>
            <person name="Lalanne C."/>
            <person name="Gautier V."/>
            <person name="Ament-Velasquez S.L."/>
            <person name="Kruys A."/>
            <person name="Hutchinson M.I."/>
            <person name="Powell A.J."/>
            <person name="Barry K."/>
            <person name="Miller A.N."/>
            <person name="Grigoriev I.V."/>
            <person name="Debuchy R."/>
            <person name="Gladieux P."/>
            <person name="Thoren M.H."/>
            <person name="Johannesson H."/>
        </authorList>
    </citation>
    <scope>NUCLEOTIDE SEQUENCE</scope>
    <source>
        <strain evidence="3">CBS 731.68</strain>
    </source>
</reference>
<evidence type="ECO:0000313" key="4">
    <source>
        <dbReference type="Proteomes" id="UP001302602"/>
    </source>
</evidence>
<comment type="caution">
    <text evidence="3">The sequence shown here is derived from an EMBL/GenBank/DDBJ whole genome shotgun (WGS) entry which is preliminary data.</text>
</comment>
<gene>
    <name evidence="3" type="ORF">N657DRAFT_629801</name>
</gene>
<evidence type="ECO:0000256" key="2">
    <source>
        <dbReference type="SAM" id="SignalP"/>
    </source>
</evidence>
<keyword evidence="4" id="KW-1185">Reference proteome</keyword>
<keyword evidence="2" id="KW-0732">Signal</keyword>
<feature type="chain" id="PRO_5042971242" evidence="2">
    <location>
        <begin position="19"/>
        <end position="204"/>
    </location>
</feature>
<sequence>MRVTSIILAAGFALFANAQSSTEGNAPSTTTDAASAAQSSLQAEMIKCLDACQAGDVSCTSKCIAVPNPNESQVNATNTCVAACPKGNGTEADINAYSSCVSGCIASNYYTSSVGTPQPTGSSGNGNGNGSGNNNNGGSSSAGGDSNSNGGATGTGTRNSQASGTATGAASSATSVGAAPTAGLMGVGSAVVGAAGFLAAVMAL</sequence>
<accession>A0AAN6U993</accession>